<gene>
    <name evidence="1" type="ORF">Harvfovirus1_41</name>
</gene>
<organism evidence="1">
    <name type="scientific">Harvfovirus sp</name>
    <dbReference type="NCBI Taxonomy" id="2487768"/>
    <lineage>
        <taxon>Viruses</taxon>
        <taxon>Varidnaviria</taxon>
        <taxon>Bamfordvirae</taxon>
        <taxon>Nucleocytoviricota</taxon>
        <taxon>Megaviricetes</taxon>
        <taxon>Imitervirales</taxon>
        <taxon>Mimiviridae</taxon>
        <taxon>Klosneuvirinae</taxon>
    </lineage>
</organism>
<name>A0A3G4ZZL5_9VIRU</name>
<sequence>MEKSSEVWAQILLKIHQANGTLELERKLVLNYHPISCACFICRLAEIPDEIRELVCAFNLFNSDKKLIVEKHNVNCRCPLCSKRKVEI</sequence>
<dbReference type="EMBL" id="MK072243">
    <property type="protein sequence ID" value="AYV80416.1"/>
    <property type="molecule type" value="Genomic_DNA"/>
</dbReference>
<evidence type="ECO:0000313" key="1">
    <source>
        <dbReference type="EMBL" id="AYV80416.1"/>
    </source>
</evidence>
<protein>
    <submittedName>
        <fullName evidence="1">Uncharacterized protein</fullName>
    </submittedName>
</protein>
<reference evidence="1" key="1">
    <citation type="submission" date="2018-10" db="EMBL/GenBank/DDBJ databases">
        <title>Hidden diversity of soil giant viruses.</title>
        <authorList>
            <person name="Schulz F."/>
            <person name="Alteio L."/>
            <person name="Goudeau D."/>
            <person name="Ryan E.M."/>
            <person name="Malmstrom R.R."/>
            <person name="Blanchard J."/>
            <person name="Woyke T."/>
        </authorList>
    </citation>
    <scope>NUCLEOTIDE SEQUENCE</scope>
    <source>
        <strain evidence="1">HAV1</strain>
    </source>
</reference>
<proteinExistence type="predicted"/>
<accession>A0A3G4ZZL5</accession>